<keyword evidence="2" id="KW-1185">Reference proteome</keyword>
<dbReference type="OrthoDB" id="7830139at2"/>
<dbReference type="RefSeq" id="WP_020043542.1">
    <property type="nucleotide sequence ID" value="NZ_KE557276.1"/>
</dbReference>
<sequence>MRWVLFAICLASPVVAEEVCPGGLFRVSAPDAALSARICKVAEAAVPELAACGLPIARPVRISVVESFESDCMGLYHCGEDLVEVLSPEGLARVRRPDSLFAPLTDATYFDSIVVHELAHAAYDAVPCPFDSCLAESEYLAYTSQIASLPEADRAAVEAGIPMDTRVTHDAVNDIMLMFAPDRFAQSAWAHLNQREDPCAYTRMVADGRIAFGASHP</sequence>
<accession>S9QK54</accession>
<dbReference type="EMBL" id="APVH01000029">
    <property type="protein sequence ID" value="EPX81851.1"/>
    <property type="molecule type" value="Genomic_DNA"/>
</dbReference>
<organism evidence="1 2">
    <name type="scientific">Salipiger mucosus DSM 16094</name>
    <dbReference type="NCBI Taxonomy" id="1123237"/>
    <lineage>
        <taxon>Bacteria</taxon>
        <taxon>Pseudomonadati</taxon>
        <taxon>Pseudomonadota</taxon>
        <taxon>Alphaproteobacteria</taxon>
        <taxon>Rhodobacterales</taxon>
        <taxon>Roseobacteraceae</taxon>
        <taxon>Salipiger</taxon>
    </lineage>
</organism>
<dbReference type="HOGENOM" id="CLU_106306_0_0_5"/>
<proteinExistence type="predicted"/>
<dbReference type="Proteomes" id="UP000015347">
    <property type="component" value="Unassembled WGS sequence"/>
</dbReference>
<dbReference type="InterPro" id="IPR046579">
    <property type="entry name" value="DUF6639"/>
</dbReference>
<reference evidence="2" key="1">
    <citation type="journal article" date="2014" name="Stand. Genomic Sci.">
        <title>Genome sequence of the exopolysaccharide-producing Salipiger mucosus type strain (DSM 16094(T)), a moderately halophilic member of the Roseobacter clade.</title>
        <authorList>
            <person name="Riedel T."/>
            <person name="Spring S."/>
            <person name="Fiebig A."/>
            <person name="Petersen J."/>
            <person name="Kyrpides N.C."/>
            <person name="Goker M."/>
            <person name="Klenk H.P."/>
        </authorList>
    </citation>
    <scope>NUCLEOTIDE SEQUENCE [LARGE SCALE GENOMIC DNA]</scope>
    <source>
        <strain evidence="2">DSM 16094</strain>
    </source>
</reference>
<dbReference type="AlphaFoldDB" id="S9QK54"/>
<dbReference type="Pfam" id="PF20344">
    <property type="entry name" value="DUF6639"/>
    <property type="match status" value="1"/>
</dbReference>
<dbReference type="eggNOG" id="ENOG5032SG9">
    <property type="taxonomic scope" value="Bacteria"/>
</dbReference>
<protein>
    <submittedName>
        <fullName evidence="1">Uncharacterized protein</fullName>
    </submittedName>
</protein>
<evidence type="ECO:0000313" key="2">
    <source>
        <dbReference type="Proteomes" id="UP000015347"/>
    </source>
</evidence>
<gene>
    <name evidence="1" type="ORF">Salmuc_03090</name>
</gene>
<name>S9QK54_9RHOB</name>
<comment type="caution">
    <text evidence="1">The sequence shown here is derived from an EMBL/GenBank/DDBJ whole genome shotgun (WGS) entry which is preliminary data.</text>
</comment>
<evidence type="ECO:0000313" key="1">
    <source>
        <dbReference type="EMBL" id="EPX81851.1"/>
    </source>
</evidence>